<evidence type="ECO:0000313" key="2">
    <source>
        <dbReference type="EMBL" id="BBP87539.1"/>
    </source>
</evidence>
<name>A0A5S9M6J5_BACIA</name>
<evidence type="ECO:0000259" key="1">
    <source>
        <dbReference type="Pfam" id="PF01841"/>
    </source>
</evidence>
<feature type="domain" description="Transglutaminase-like" evidence="1">
    <location>
        <begin position="21"/>
        <end position="103"/>
    </location>
</feature>
<dbReference type="InterPro" id="IPR052901">
    <property type="entry name" value="Bact_TGase-like"/>
</dbReference>
<dbReference type="PANTHER" id="PTHR42736">
    <property type="entry name" value="PROTEIN-GLUTAMINE GAMMA-GLUTAMYLTRANSFERASE"/>
    <property type="match status" value="1"/>
</dbReference>
<dbReference type="AlphaFoldDB" id="A0A5S9M6J5"/>
<accession>A0A5S9M6J5</accession>
<dbReference type="SUPFAM" id="SSF54001">
    <property type="entry name" value="Cysteine proteinases"/>
    <property type="match status" value="1"/>
</dbReference>
<dbReference type="Gene3D" id="3.10.620.30">
    <property type="match status" value="1"/>
</dbReference>
<sequence length="109" mass="12568">MNQQVGREYLQLPSSLPERVKTLANSLTETKDNMYDKAKAIEDYLGSAKFSYETQNVAVPGRNEDYVDQFLFDTMIGYCDNFSTSMIVMLRSIGIPARWVKRVYVWPVI</sequence>
<dbReference type="EMBL" id="AP021906">
    <property type="protein sequence ID" value="BBP87539.1"/>
    <property type="molecule type" value="Genomic_DNA"/>
</dbReference>
<gene>
    <name evidence="2" type="ORF">BsIDN1_11570</name>
</gene>
<dbReference type="InterPro" id="IPR002931">
    <property type="entry name" value="Transglutaminase-like"/>
</dbReference>
<dbReference type="Pfam" id="PF01841">
    <property type="entry name" value="Transglut_core"/>
    <property type="match status" value="1"/>
</dbReference>
<protein>
    <recommendedName>
        <fullName evidence="1">Transglutaminase-like domain-containing protein</fullName>
    </recommendedName>
</protein>
<proteinExistence type="predicted"/>
<evidence type="ECO:0000313" key="3">
    <source>
        <dbReference type="Proteomes" id="UP000464658"/>
    </source>
</evidence>
<dbReference type="PANTHER" id="PTHR42736:SF1">
    <property type="entry name" value="PROTEIN-GLUTAMINE GAMMA-GLUTAMYLTRANSFERASE"/>
    <property type="match status" value="1"/>
</dbReference>
<reference evidence="2 3" key="1">
    <citation type="submission" date="2019-12" db="EMBL/GenBank/DDBJ databases">
        <title>Full genome sequence of a Bacillus safensis strain isolated from commercially available natto in Indonesia.</title>
        <authorList>
            <person name="Yoshida M."/>
            <person name="Uomi M."/>
            <person name="Waturangi D."/>
            <person name="Ekaputri J.J."/>
            <person name="Setiamarga D.H.E."/>
        </authorList>
    </citation>
    <scope>NUCLEOTIDE SEQUENCE [LARGE SCALE GENOMIC DNA]</scope>
    <source>
        <strain evidence="2 3">IDN1</strain>
    </source>
</reference>
<organism evidence="2 3">
    <name type="scientific">Bacillus safensis</name>
    <dbReference type="NCBI Taxonomy" id="561879"/>
    <lineage>
        <taxon>Bacteria</taxon>
        <taxon>Bacillati</taxon>
        <taxon>Bacillota</taxon>
        <taxon>Bacilli</taxon>
        <taxon>Bacillales</taxon>
        <taxon>Bacillaceae</taxon>
        <taxon>Bacillus</taxon>
    </lineage>
</organism>
<dbReference type="Proteomes" id="UP000464658">
    <property type="component" value="Chromosome"/>
</dbReference>
<dbReference type="InterPro" id="IPR038765">
    <property type="entry name" value="Papain-like_cys_pep_sf"/>
</dbReference>